<sequence length="625" mass="73373">MLKLYCTGYRRRMNTHSHMINSLIYTEIKPSKERLMDILRSFPSAKPLRWSERNDILQIYPSTNEDSRKIQATTLFRSGDDITINNISSNILYYSYNINLFPNIDQLKITGIIYIHSSFSKFLLKLLSYFACHFPQFHEIRKEEIYKIFEGIPIESVFQITNKHFAVLFAPEHFEAARFRLKPGQNYEARFTSLSQYRVCRQKPSYFLLNHFQYQSKVVVDLPFEHQILLNNGETVCGLTNLENYIKYCFRKIQTGQRPIILFPYQTDISNLISAEIDPENASLLDILKSVPSAKPPRLNVRGQIIDIYPFSFKDHLNIQTELGLNKIKFRISLIDKLSGFVIKDRMLVNFKPEGYKTFRSVIKREYYEIFNVHQSDEKRLLFSSCYSGSKLLDITPYYESSFILPIERNISPSQIYLYSKSDALSTEEHIQEAIPGLRDVTIRKFKYENGHFFIFHIKDRINFLNILYLNGSPLNGTIDYSMTFGDDITSINNISSNILCHAYSKYPSTANRKKQTMIIRKIFPRNIKEFTDILHHGIQLNVHHVYPQQKPSFIKIYIEDAYEWIIDRCHHMNIPVDVDNSKLYVYPKFSSFNDLDRLTLTLFSECDIYPQKAGFYPGVDILDL</sequence>
<evidence type="ECO:0000313" key="1">
    <source>
        <dbReference type="EMBL" id="KII72567.1"/>
    </source>
</evidence>
<proteinExistence type="predicted"/>
<reference evidence="1 2" key="1">
    <citation type="journal article" date="2014" name="Genome Biol. Evol.">
        <title>The genome of the myxosporean Thelohanellus kitauei shows adaptations to nutrient acquisition within its fish host.</title>
        <authorList>
            <person name="Yang Y."/>
            <person name="Xiong J."/>
            <person name="Zhou Z."/>
            <person name="Huo F."/>
            <person name="Miao W."/>
            <person name="Ran C."/>
            <person name="Liu Y."/>
            <person name="Zhang J."/>
            <person name="Feng J."/>
            <person name="Wang M."/>
            <person name="Wang M."/>
            <person name="Wang L."/>
            <person name="Yao B."/>
        </authorList>
    </citation>
    <scope>NUCLEOTIDE SEQUENCE [LARGE SCALE GENOMIC DNA]</scope>
    <source>
        <strain evidence="1">Wuqing</strain>
    </source>
</reference>
<accession>A0A0C2NEX6</accession>
<dbReference type="EMBL" id="JWZT01001163">
    <property type="protein sequence ID" value="KII72567.1"/>
    <property type="molecule type" value="Genomic_DNA"/>
</dbReference>
<gene>
    <name evidence="1" type="ORF">RF11_13264</name>
</gene>
<protein>
    <submittedName>
        <fullName evidence="1">Uncharacterized protein</fullName>
    </submittedName>
</protein>
<dbReference type="Proteomes" id="UP000031668">
    <property type="component" value="Unassembled WGS sequence"/>
</dbReference>
<comment type="caution">
    <text evidence="1">The sequence shown here is derived from an EMBL/GenBank/DDBJ whole genome shotgun (WGS) entry which is preliminary data.</text>
</comment>
<dbReference type="AlphaFoldDB" id="A0A0C2NEX6"/>
<name>A0A0C2NEX6_THEKT</name>
<organism evidence="1 2">
    <name type="scientific">Thelohanellus kitauei</name>
    <name type="common">Myxosporean</name>
    <dbReference type="NCBI Taxonomy" id="669202"/>
    <lineage>
        <taxon>Eukaryota</taxon>
        <taxon>Metazoa</taxon>
        <taxon>Cnidaria</taxon>
        <taxon>Myxozoa</taxon>
        <taxon>Myxosporea</taxon>
        <taxon>Bivalvulida</taxon>
        <taxon>Platysporina</taxon>
        <taxon>Myxobolidae</taxon>
        <taxon>Thelohanellus</taxon>
    </lineage>
</organism>
<evidence type="ECO:0000313" key="2">
    <source>
        <dbReference type="Proteomes" id="UP000031668"/>
    </source>
</evidence>
<keyword evidence="2" id="KW-1185">Reference proteome</keyword>